<dbReference type="GO" id="GO:0042274">
    <property type="term" value="P:ribosomal small subunit biogenesis"/>
    <property type="evidence" value="ECO:0007669"/>
    <property type="project" value="UniProtKB-UniRule"/>
</dbReference>
<keyword evidence="2" id="KW-0378">Hydrolase</keyword>
<dbReference type="PANTHER" id="PTHR32120:SF10">
    <property type="entry name" value="SMALL RIBOSOMAL SUBUNIT BIOGENESIS GTPASE RSGA"/>
    <property type="match status" value="1"/>
</dbReference>
<feature type="binding site" evidence="2">
    <location>
        <begin position="130"/>
        <end position="133"/>
    </location>
    <ligand>
        <name>GTP</name>
        <dbReference type="ChEBI" id="CHEBI:37565"/>
    </ligand>
</feature>
<dbReference type="EMBL" id="AQQX01000001">
    <property type="protein sequence ID" value="KGM50359.1"/>
    <property type="molecule type" value="Genomic_DNA"/>
</dbReference>
<comment type="similarity">
    <text evidence="2">Belongs to the TRAFAC class YlqF/YawG GTPase family. RsgA subfamily.</text>
</comment>
<keyword evidence="2" id="KW-0694">RNA-binding</keyword>
<comment type="caution">
    <text evidence="5">The sequence shown here is derived from an EMBL/GenBank/DDBJ whole genome shotgun (WGS) entry which is preliminary data.</text>
</comment>
<dbReference type="InterPro" id="IPR004881">
    <property type="entry name" value="Ribosome_biogen_GTPase_RsgA"/>
</dbReference>
<feature type="binding site" evidence="2">
    <location>
        <position position="267"/>
    </location>
    <ligand>
        <name>Zn(2+)</name>
        <dbReference type="ChEBI" id="CHEBI:29105"/>
    </ligand>
</feature>
<keyword evidence="6" id="KW-1185">Reference proteome</keyword>
<dbReference type="Proteomes" id="UP000030004">
    <property type="component" value="Unassembled WGS sequence"/>
</dbReference>
<protein>
    <recommendedName>
        <fullName evidence="2">Small ribosomal subunit biogenesis GTPase RsgA</fullName>
        <ecNumber evidence="2">3.6.1.-</ecNumber>
    </recommendedName>
</protein>
<dbReference type="RefSeq" id="WP_043744503.1">
    <property type="nucleotide sequence ID" value="NZ_AQQX01000001.1"/>
</dbReference>
<dbReference type="GO" id="GO:0005737">
    <property type="term" value="C:cytoplasm"/>
    <property type="evidence" value="ECO:0007669"/>
    <property type="project" value="UniProtKB-SubCell"/>
</dbReference>
<keyword evidence="1 2" id="KW-0690">Ribosome biogenesis</keyword>
<reference evidence="5 6" key="1">
    <citation type="journal article" date="2015" name="Antonie Van Leeuwenhoek">
        <title>Pseudooceanicola atlanticus gen. nov. sp. nov., isolated from surface seawater of the Atlantic Ocean and reclassification of Oceanicola batsensis, Oceanicola marinus, Oceanicola nitratireducens, Oceanicola nanhaiensis, Oceanicola antarcticus and Oceanicola flagellatus, as Pseudooceanicola batsensis comb. nov., Pseudooceanicola marinus comb. nov., Pseudooceanicola nitratireducens comb. nov., Pseudooceanicola nanhaiensis comb. nov., Pseudooceanicola antarcticus comb. nov., and Pseudooceanicola flagellatus comb. nov.</title>
        <authorList>
            <person name="Lai Q."/>
            <person name="Li G."/>
            <person name="Liu X."/>
            <person name="Du Y."/>
            <person name="Sun F."/>
            <person name="Shao Z."/>
        </authorList>
    </citation>
    <scope>NUCLEOTIDE SEQUENCE [LARGE SCALE GENOMIC DNA]</scope>
    <source>
        <strain evidence="5 6">22II-s11g</strain>
    </source>
</reference>
<keyword evidence="2" id="KW-0862">Zinc</keyword>
<accession>A0A0A0EJ32</accession>
<dbReference type="OrthoDB" id="9809485at2"/>
<proteinExistence type="inferred from homology"/>
<dbReference type="GO" id="GO:0005525">
    <property type="term" value="F:GTP binding"/>
    <property type="evidence" value="ECO:0007669"/>
    <property type="project" value="UniProtKB-UniRule"/>
</dbReference>
<sequence length="337" mass="36433">MTHSELSDLGWSDTTAIPDGAAAMRVTAVHRSQVDLLGTDGPTRAPVFAEPLAVGDWVFVTEGRITALVPRKSFLARRAAGEGRAAQPIAANVDTLGIVSSCNADFNVARIERYVAMALQGDCLPLVILTKADLCDDPRGFRQQAERISPLVTAMTLNARDPEEARSLDPWCRNGQTLALVGMSGVGKTTLQNALTGEEAATAGIREDDARGRHTTTNRMMRRTLAGGWLIDTPGMRELGLTDVAEGIAEVFSDITDLAPSCRFRDCAHDGEPGCAVTAAVEEGQLDPDRLDRWRKLQREDQINSETIAEGRARHKSRQKLYKTGAAQGRAKRSGLE</sequence>
<evidence type="ECO:0000256" key="3">
    <source>
        <dbReference type="SAM" id="MobiDB-lite"/>
    </source>
</evidence>
<dbReference type="SUPFAM" id="SSF52540">
    <property type="entry name" value="P-loop containing nucleoside triphosphate hydrolases"/>
    <property type="match status" value="1"/>
</dbReference>
<dbReference type="CDD" id="cd01854">
    <property type="entry name" value="YjeQ_EngC"/>
    <property type="match status" value="1"/>
</dbReference>
<dbReference type="Gene3D" id="1.10.40.50">
    <property type="entry name" value="Probable gtpase engc, domain 3"/>
    <property type="match status" value="1"/>
</dbReference>
<feature type="binding site" evidence="2">
    <location>
        <position position="262"/>
    </location>
    <ligand>
        <name>Zn(2+)</name>
        <dbReference type="ChEBI" id="CHEBI:29105"/>
    </ligand>
</feature>
<evidence type="ECO:0000256" key="2">
    <source>
        <dbReference type="HAMAP-Rule" id="MF_01820"/>
    </source>
</evidence>
<keyword evidence="2" id="KW-0547">Nucleotide-binding</keyword>
<evidence type="ECO:0000259" key="4">
    <source>
        <dbReference type="PROSITE" id="PS50936"/>
    </source>
</evidence>
<name>A0A0A0EJ32_9RHOB</name>
<comment type="cofactor">
    <cofactor evidence="2">
        <name>Zn(2+)</name>
        <dbReference type="ChEBI" id="CHEBI:29105"/>
    </cofactor>
    <text evidence="2">Binds 1 zinc ion per subunit.</text>
</comment>
<feature type="domain" description="EngC GTPase" evidence="4">
    <location>
        <begin position="91"/>
        <end position="237"/>
    </location>
</feature>
<dbReference type="PANTHER" id="PTHR32120">
    <property type="entry name" value="SMALL RIBOSOMAL SUBUNIT BIOGENESIS GTPASE RSGA"/>
    <property type="match status" value="1"/>
</dbReference>
<dbReference type="PROSITE" id="PS50936">
    <property type="entry name" value="ENGC_GTPASE"/>
    <property type="match status" value="1"/>
</dbReference>
<feature type="binding site" evidence="2">
    <location>
        <position position="275"/>
    </location>
    <ligand>
        <name>Zn(2+)</name>
        <dbReference type="ChEBI" id="CHEBI:29105"/>
    </ligand>
</feature>
<gene>
    <name evidence="2" type="primary">rsgA</name>
    <name evidence="5" type="ORF">ATO9_02380</name>
</gene>
<evidence type="ECO:0000313" key="6">
    <source>
        <dbReference type="Proteomes" id="UP000030004"/>
    </source>
</evidence>
<organism evidence="5 6">
    <name type="scientific">Pseudooceanicola atlanticus</name>
    <dbReference type="NCBI Taxonomy" id="1461694"/>
    <lineage>
        <taxon>Bacteria</taxon>
        <taxon>Pseudomonadati</taxon>
        <taxon>Pseudomonadota</taxon>
        <taxon>Alphaproteobacteria</taxon>
        <taxon>Rhodobacterales</taxon>
        <taxon>Paracoccaceae</taxon>
        <taxon>Pseudooceanicola</taxon>
    </lineage>
</organism>
<dbReference type="Gene3D" id="3.40.50.300">
    <property type="entry name" value="P-loop containing nucleotide triphosphate hydrolases"/>
    <property type="match status" value="1"/>
</dbReference>
<keyword evidence="2" id="KW-0479">Metal-binding</keyword>
<keyword evidence="2" id="KW-0699">rRNA-binding</keyword>
<dbReference type="Pfam" id="PF03193">
    <property type="entry name" value="RsgA_GTPase"/>
    <property type="match status" value="1"/>
</dbReference>
<dbReference type="STRING" id="1461694.ATO9_02380"/>
<evidence type="ECO:0000256" key="1">
    <source>
        <dbReference type="ARBA" id="ARBA00022517"/>
    </source>
</evidence>
<keyword evidence="2" id="KW-0963">Cytoplasm</keyword>
<comment type="function">
    <text evidence="2">One of several proteins that assist in the late maturation steps of the functional core of the 30S ribosomal subunit. Helps release RbfA from mature subunits. May play a role in the assembly of ribosomal proteins into the subunit. Circularly permuted GTPase that catalyzes slow GTP hydrolysis, GTPase activity is stimulated by the 30S ribosomal subunit.</text>
</comment>
<dbReference type="EC" id="3.6.1.-" evidence="2"/>
<dbReference type="AlphaFoldDB" id="A0A0A0EJ32"/>
<dbReference type="eggNOG" id="COG1162">
    <property type="taxonomic scope" value="Bacteria"/>
</dbReference>
<dbReference type="GO" id="GO:0003924">
    <property type="term" value="F:GTPase activity"/>
    <property type="evidence" value="ECO:0007669"/>
    <property type="project" value="UniProtKB-UniRule"/>
</dbReference>
<feature type="region of interest" description="Disordered" evidence="3">
    <location>
        <begin position="300"/>
        <end position="337"/>
    </location>
</feature>
<feature type="binding site" evidence="2">
    <location>
        <begin position="182"/>
        <end position="190"/>
    </location>
    <ligand>
        <name>GTP</name>
        <dbReference type="ChEBI" id="CHEBI:37565"/>
    </ligand>
</feature>
<evidence type="ECO:0000313" key="5">
    <source>
        <dbReference type="EMBL" id="KGM50359.1"/>
    </source>
</evidence>
<dbReference type="InterPro" id="IPR010914">
    <property type="entry name" value="RsgA_GTPase_dom"/>
</dbReference>
<comment type="subunit">
    <text evidence="2">Monomer. Associates with 30S ribosomal subunit, binds 16S rRNA.</text>
</comment>
<dbReference type="GO" id="GO:0019843">
    <property type="term" value="F:rRNA binding"/>
    <property type="evidence" value="ECO:0007669"/>
    <property type="project" value="UniProtKB-KW"/>
</dbReference>
<dbReference type="HAMAP" id="MF_01820">
    <property type="entry name" value="GTPase_RsgA"/>
    <property type="match status" value="1"/>
</dbReference>
<dbReference type="NCBIfam" id="TIGR00157">
    <property type="entry name" value="ribosome small subunit-dependent GTPase A"/>
    <property type="match status" value="1"/>
</dbReference>
<feature type="binding site" evidence="2">
    <location>
        <position position="269"/>
    </location>
    <ligand>
        <name>Zn(2+)</name>
        <dbReference type="ChEBI" id="CHEBI:29105"/>
    </ligand>
</feature>
<dbReference type="GO" id="GO:0046872">
    <property type="term" value="F:metal ion binding"/>
    <property type="evidence" value="ECO:0007669"/>
    <property type="project" value="UniProtKB-KW"/>
</dbReference>
<keyword evidence="2" id="KW-0342">GTP-binding</keyword>
<dbReference type="InterPro" id="IPR027417">
    <property type="entry name" value="P-loop_NTPase"/>
</dbReference>
<comment type="subcellular location">
    <subcellularLocation>
        <location evidence="2">Cytoplasm</location>
    </subcellularLocation>
</comment>